<evidence type="ECO:0000256" key="1">
    <source>
        <dbReference type="SAM" id="MobiDB-lite"/>
    </source>
</evidence>
<feature type="region of interest" description="Disordered" evidence="1">
    <location>
        <begin position="228"/>
        <end position="340"/>
    </location>
</feature>
<keyword evidence="4" id="KW-1185">Reference proteome</keyword>
<feature type="compositionally biased region" description="Polar residues" evidence="1">
    <location>
        <begin position="49"/>
        <end position="62"/>
    </location>
</feature>
<reference evidence="3 4" key="1">
    <citation type="submission" date="2010-05" db="EMBL/GenBank/DDBJ databases">
        <title>The Genome Sequence of Thecamonas trahens ATCC 50062.</title>
        <authorList>
            <consortium name="The Broad Institute Genome Sequencing Platform"/>
            <person name="Russ C."/>
            <person name="Cuomo C."/>
            <person name="Shea T."/>
            <person name="Young S.K."/>
            <person name="Zeng Q."/>
            <person name="Koehrsen M."/>
            <person name="Haas B."/>
            <person name="Borodovsky M."/>
            <person name="Guigo R."/>
            <person name="Alvarado L."/>
            <person name="Berlin A."/>
            <person name="Bochicchio J."/>
            <person name="Borenstein D."/>
            <person name="Chapman S."/>
            <person name="Chen Z."/>
            <person name="Freedman E."/>
            <person name="Gellesch M."/>
            <person name="Goldberg J."/>
            <person name="Griggs A."/>
            <person name="Gujja S."/>
            <person name="Heilman E."/>
            <person name="Heiman D."/>
            <person name="Hepburn T."/>
            <person name="Howarth C."/>
            <person name="Jen D."/>
            <person name="Larson L."/>
            <person name="Mehta T."/>
            <person name="Park D."/>
            <person name="Pearson M."/>
            <person name="Roberts A."/>
            <person name="Saif S."/>
            <person name="Shenoy N."/>
            <person name="Sisk P."/>
            <person name="Stolte C."/>
            <person name="Sykes S."/>
            <person name="Thomson T."/>
            <person name="Walk T."/>
            <person name="White J."/>
            <person name="Yandava C."/>
            <person name="Burger G."/>
            <person name="Gray M.W."/>
            <person name="Holland P.W.H."/>
            <person name="King N."/>
            <person name="Lang F.B.F."/>
            <person name="Roger A.J."/>
            <person name="Ruiz-Trillo I."/>
            <person name="Lander E."/>
            <person name="Nusbaum C."/>
        </authorList>
    </citation>
    <scope>NUCLEOTIDE SEQUENCE [LARGE SCALE GENOMIC DNA]</scope>
    <source>
        <strain evidence="3 4">ATCC 50062</strain>
    </source>
</reference>
<dbReference type="Proteomes" id="UP000054408">
    <property type="component" value="Unassembled WGS sequence"/>
</dbReference>
<dbReference type="eggNOG" id="KOG2998">
    <property type="taxonomic scope" value="Eukaryota"/>
</dbReference>
<gene>
    <name evidence="3" type="ORF">AMSG_10099</name>
</gene>
<feature type="compositionally biased region" description="Basic and acidic residues" evidence="1">
    <location>
        <begin position="252"/>
        <end position="262"/>
    </location>
</feature>
<dbReference type="PROSITE" id="PS51335">
    <property type="entry name" value="ELMO"/>
    <property type="match status" value="1"/>
</dbReference>
<dbReference type="InterPro" id="IPR006816">
    <property type="entry name" value="ELMO_dom"/>
</dbReference>
<name>A0A0L0DQ35_THETB</name>
<accession>A0A0L0DQ35</accession>
<dbReference type="AlphaFoldDB" id="A0A0L0DQ35"/>
<feature type="region of interest" description="Disordered" evidence="1">
    <location>
        <begin position="24"/>
        <end position="110"/>
    </location>
</feature>
<feature type="region of interest" description="Disordered" evidence="1">
    <location>
        <begin position="473"/>
        <end position="497"/>
    </location>
</feature>
<dbReference type="Pfam" id="PF04727">
    <property type="entry name" value="ELMO_CED12"/>
    <property type="match status" value="1"/>
</dbReference>
<dbReference type="InterPro" id="IPR050868">
    <property type="entry name" value="ELMO_domain-containing"/>
</dbReference>
<dbReference type="RefSeq" id="XP_013753680.1">
    <property type="nucleotide sequence ID" value="XM_013898226.1"/>
</dbReference>
<feature type="compositionally biased region" description="Low complexity" evidence="1">
    <location>
        <begin position="24"/>
        <end position="36"/>
    </location>
</feature>
<evidence type="ECO:0000313" key="3">
    <source>
        <dbReference type="EMBL" id="KNC54380.1"/>
    </source>
</evidence>
<dbReference type="PANTHER" id="PTHR12771:SF2">
    <property type="entry name" value="ELMO DOMAIN-CONTAINING PROTEIN 3"/>
    <property type="match status" value="1"/>
</dbReference>
<proteinExistence type="predicted"/>
<protein>
    <submittedName>
        <fullName evidence="3">ELMO domain-containing protein 3</fullName>
    </submittedName>
</protein>
<feature type="compositionally biased region" description="Low complexity" evidence="1">
    <location>
        <begin position="64"/>
        <end position="102"/>
    </location>
</feature>
<evidence type="ECO:0000313" key="4">
    <source>
        <dbReference type="Proteomes" id="UP000054408"/>
    </source>
</evidence>
<evidence type="ECO:0000259" key="2">
    <source>
        <dbReference type="PROSITE" id="PS51335"/>
    </source>
</evidence>
<feature type="domain" description="ELMO" evidence="2">
    <location>
        <begin position="609"/>
        <end position="761"/>
    </location>
</feature>
<organism evidence="3 4">
    <name type="scientific">Thecamonas trahens ATCC 50062</name>
    <dbReference type="NCBI Taxonomy" id="461836"/>
    <lineage>
        <taxon>Eukaryota</taxon>
        <taxon>Apusozoa</taxon>
        <taxon>Apusomonadida</taxon>
        <taxon>Apusomonadidae</taxon>
        <taxon>Thecamonas</taxon>
    </lineage>
</organism>
<sequence length="794" mass="83982">MAGSESSSDSGFALAYAVMTRPDAAVSPAAAATAARARSRPSRQAGPLPTNSSPARTRSSGVMTRVGGQSSSTGRTSTSQSTSRAGKQGGKQLQLQLQPQLQRSVMSESKVRKQVASPAVAMLRGSSLVKSNSMGMPMDQIRRLEERREARRKSSMPSTALAAAAAGAAAHSTSSSPPVNHVIPSITATSSTTSMVIHPAADGSLPHATRSDVAISPVMAALRGNQLAKSNSMGMPQTRTSKAAPAAPAPKSIKDAGGGKDAADDDDDDFSGSGWSSGDSKRMPPIDGGASAGGLTSKAHTSSVEGGQWLGAKPARKRHRRRSFDNWNSAQADQAELEWSDGEAPEWSGIAEGLAAWVANNAPVRVDELGDHGLDDVFSSSEESSCEAELALSVRAAEKRVRFAIGKPRVHTYVSYAKAVTRATADDDDDLRSALAIIGLASIAEEPDHVVPVQPKPRAAPLLVDVMFGNGRGSKLPRTGSESSELDSSASSSCLDSSRGELDEVAAAWRAIEEKQAARPGRDPTIIGVQPKVEGPWTRIRVSTAIQAFASAIESGELVEAEGRTREPAARGWFKRMVGPPRLASAQLEAQQHAVLVVGKVKLDDRFLLHIQILNSVYREFVGGAIEPTRFGSHWELLGFQGRDPATDLRGVGMLGLVNLLALAQEYPVVARAAYEAALDPNHDYPMVLVGFRLSSACLRLLRGHKLNKTANGLGSVWAAFHSMYAASWAAFVSTWRSGRHTIVEYDAVMRALEAKLAKSVPKALRELSAFEARKRNDAGGLVGGDDLELTQFG</sequence>
<feature type="compositionally biased region" description="Polar residues" evidence="1">
    <location>
        <begin position="228"/>
        <end position="241"/>
    </location>
</feature>
<dbReference type="PANTHER" id="PTHR12771">
    <property type="entry name" value="ENGULFMENT AND CELL MOTILITY"/>
    <property type="match status" value="1"/>
</dbReference>
<feature type="compositionally biased region" description="Low complexity" evidence="1">
    <location>
        <begin position="481"/>
        <end position="497"/>
    </location>
</feature>
<dbReference type="EMBL" id="GL349489">
    <property type="protein sequence ID" value="KNC54380.1"/>
    <property type="molecule type" value="Genomic_DNA"/>
</dbReference>
<dbReference type="OrthoDB" id="266227at2759"/>
<dbReference type="GeneID" id="25568407"/>